<sequence>MNLHKVQLLVRQVKKGEVVALYVRDDLELPFVPTVGMQFKQGISAWLWETDKGELMPGIETVTYDFDEEKFVCLFTVEEALNASFWNKIEGANIERSTYPAYYQTRS</sequence>
<proteinExistence type="predicted"/>
<reference evidence="2" key="1">
    <citation type="journal article" date="2019" name="Int. J. Syst. Evol. Microbiol.">
        <title>The Global Catalogue of Microorganisms (GCM) 10K type strain sequencing project: providing services to taxonomists for standard genome sequencing and annotation.</title>
        <authorList>
            <consortium name="The Broad Institute Genomics Platform"/>
            <consortium name="The Broad Institute Genome Sequencing Center for Infectious Disease"/>
            <person name="Wu L."/>
            <person name="Ma J."/>
        </authorList>
    </citation>
    <scope>NUCLEOTIDE SEQUENCE [LARGE SCALE GENOMIC DNA]</scope>
    <source>
        <strain evidence="2">CCUG 38813</strain>
    </source>
</reference>
<dbReference type="RefSeq" id="WP_379725948.1">
    <property type="nucleotide sequence ID" value="NZ_JBHSMS010000073.1"/>
</dbReference>
<organism evidence="1 2">
    <name type="scientific">Massilia jejuensis</name>
    <dbReference type="NCBI Taxonomy" id="648894"/>
    <lineage>
        <taxon>Bacteria</taxon>
        <taxon>Pseudomonadati</taxon>
        <taxon>Pseudomonadota</taxon>
        <taxon>Betaproteobacteria</taxon>
        <taxon>Burkholderiales</taxon>
        <taxon>Oxalobacteraceae</taxon>
        <taxon>Telluria group</taxon>
        <taxon>Massilia</taxon>
    </lineage>
</organism>
<accession>A0ABW0PLT7</accession>
<evidence type="ECO:0000313" key="2">
    <source>
        <dbReference type="Proteomes" id="UP001596031"/>
    </source>
</evidence>
<dbReference type="Proteomes" id="UP001596031">
    <property type="component" value="Unassembled WGS sequence"/>
</dbReference>
<keyword evidence="2" id="KW-1185">Reference proteome</keyword>
<evidence type="ECO:0000313" key="1">
    <source>
        <dbReference type="EMBL" id="MFC5513554.1"/>
    </source>
</evidence>
<protein>
    <submittedName>
        <fullName evidence="1">Uncharacterized protein</fullName>
    </submittedName>
</protein>
<comment type="caution">
    <text evidence="1">The sequence shown here is derived from an EMBL/GenBank/DDBJ whole genome shotgun (WGS) entry which is preliminary data.</text>
</comment>
<gene>
    <name evidence="1" type="ORF">ACFPOU_20860</name>
</gene>
<dbReference type="EMBL" id="JBHSMS010000073">
    <property type="protein sequence ID" value="MFC5513554.1"/>
    <property type="molecule type" value="Genomic_DNA"/>
</dbReference>
<name>A0ABW0PLT7_9BURK</name>